<dbReference type="CDD" id="cd05262">
    <property type="entry name" value="SDR_a7"/>
    <property type="match status" value="1"/>
</dbReference>
<gene>
    <name evidence="2" type="ORF">Athai_47600</name>
</gene>
<keyword evidence="3" id="KW-1185">Reference proteome</keyword>
<dbReference type="Proteomes" id="UP000611640">
    <property type="component" value="Chromosome"/>
</dbReference>
<protein>
    <submittedName>
        <fullName evidence="2">Putative NAD-dependent epimerase/dehydratase</fullName>
    </submittedName>
</protein>
<dbReference type="AlphaFoldDB" id="A0A7R7DT04"/>
<dbReference type="SUPFAM" id="SSF51735">
    <property type="entry name" value="NAD(P)-binding Rossmann-fold domains"/>
    <property type="match status" value="1"/>
</dbReference>
<proteinExistence type="predicted"/>
<dbReference type="EMBL" id="AP023355">
    <property type="protein sequence ID" value="BCJ37257.1"/>
    <property type="molecule type" value="Genomic_DNA"/>
</dbReference>
<dbReference type="RefSeq" id="WP_203963496.1">
    <property type="nucleotide sequence ID" value="NZ_AP023355.1"/>
</dbReference>
<sequence>MEFFVTGASGYVGQGVVRELISAGHRVTGLARSPAGAARIEALGARAVAGTLDEPAAVADLARAAEGVAHLGYKTDDTTDLAGSGRADAAVIAAIGDALAGTGKPLVTTSGTLLVGAAGSLATERLAADFRTPLGAARGPSEEATLALADRGVRSAVVRLAPTVHSDADVRGFVSTLIGVARRAGVSGYVGDGEQRWPSVHRADAAVLYRLALEHAPAGTRLHGVAEQGVRIREIAEAIGQLVGVPTASVPAERAADHFGWLGHLVQLDNPVSSEATRELLGWHPDQPSLIDEIGGGAYDGLLSVANRR</sequence>
<evidence type="ECO:0000313" key="3">
    <source>
        <dbReference type="Proteomes" id="UP000611640"/>
    </source>
</evidence>
<dbReference type="InterPro" id="IPR001509">
    <property type="entry name" value="Epimerase_deHydtase"/>
</dbReference>
<dbReference type="KEGG" id="atl:Athai_47600"/>
<accession>A0A7R7DT04</accession>
<feature type="domain" description="NAD-dependent epimerase/dehydratase" evidence="1">
    <location>
        <begin position="4"/>
        <end position="217"/>
    </location>
</feature>
<evidence type="ECO:0000259" key="1">
    <source>
        <dbReference type="Pfam" id="PF01370"/>
    </source>
</evidence>
<dbReference type="PANTHER" id="PTHR48079:SF6">
    <property type="entry name" value="NAD(P)-BINDING DOMAIN-CONTAINING PROTEIN-RELATED"/>
    <property type="match status" value="1"/>
</dbReference>
<evidence type="ECO:0000313" key="2">
    <source>
        <dbReference type="EMBL" id="BCJ37257.1"/>
    </source>
</evidence>
<dbReference type="GO" id="GO:0004029">
    <property type="term" value="F:aldehyde dehydrogenase (NAD+) activity"/>
    <property type="evidence" value="ECO:0007669"/>
    <property type="project" value="TreeGrafter"/>
</dbReference>
<name>A0A7R7DT04_9ACTN</name>
<dbReference type="GO" id="GO:0005737">
    <property type="term" value="C:cytoplasm"/>
    <property type="evidence" value="ECO:0007669"/>
    <property type="project" value="TreeGrafter"/>
</dbReference>
<reference evidence="2 3" key="1">
    <citation type="submission" date="2020-08" db="EMBL/GenBank/DDBJ databases">
        <title>Whole genome shotgun sequence of Actinocatenispora thailandica NBRC 105041.</title>
        <authorList>
            <person name="Komaki H."/>
            <person name="Tamura T."/>
        </authorList>
    </citation>
    <scope>NUCLEOTIDE SEQUENCE [LARGE SCALE GENOMIC DNA]</scope>
    <source>
        <strain evidence="2 3">NBRC 105041</strain>
    </source>
</reference>
<dbReference type="Pfam" id="PF01370">
    <property type="entry name" value="Epimerase"/>
    <property type="match status" value="1"/>
</dbReference>
<dbReference type="InterPro" id="IPR051783">
    <property type="entry name" value="NAD(P)-dependent_oxidoreduct"/>
</dbReference>
<organism evidence="2 3">
    <name type="scientific">Actinocatenispora thailandica</name>
    <dbReference type="NCBI Taxonomy" id="227318"/>
    <lineage>
        <taxon>Bacteria</taxon>
        <taxon>Bacillati</taxon>
        <taxon>Actinomycetota</taxon>
        <taxon>Actinomycetes</taxon>
        <taxon>Micromonosporales</taxon>
        <taxon>Micromonosporaceae</taxon>
        <taxon>Actinocatenispora</taxon>
    </lineage>
</organism>
<dbReference type="Gene3D" id="3.40.50.720">
    <property type="entry name" value="NAD(P)-binding Rossmann-like Domain"/>
    <property type="match status" value="1"/>
</dbReference>
<dbReference type="PANTHER" id="PTHR48079">
    <property type="entry name" value="PROTEIN YEEZ"/>
    <property type="match status" value="1"/>
</dbReference>
<dbReference type="InterPro" id="IPR036291">
    <property type="entry name" value="NAD(P)-bd_dom_sf"/>
</dbReference>